<sequence>MSAAPTRAPNAGLLAVGIVALEFGAAVTSFVAGTLLPIVADDLDARARLSLLLAGPTLGLFLALPLAGGVLARLGSRATLAAGFTAYLGGLAIAATATTAWQFGLGQFATGLASGLLAVFGVSSAIRHLDERLRARVVAASSAMWVLPALVGPAATLAVEHVAGWRWALLLPLPFLLFGRTLILRAIRGEAPRFDARRPVLRTLLVPLGAALVVIGSQRPAMVVVGTLLAVAGIAAIMPAGTMRLRPGAPAALAALILFGFGYFGAGGLITILLTDGYGTSVGRAAAVLSAAAVAWGLTGIAAAKLNGRGVGRRALAATGMSLAALGPAVLAVLLVFHPSFPAALVVWAATGVGVGLAYPALYVIATAGSSGLGAAELAAAVITSETAGGLLGQVVGGAIVSTGDGGLLAAYVLFAAALGLAVVASARTAAPES</sequence>
<protein>
    <submittedName>
        <fullName evidence="7">Predicted arabinose efflux permease, MFS family</fullName>
    </submittedName>
</protein>
<dbReference type="Pfam" id="PF07690">
    <property type="entry name" value="MFS_1"/>
    <property type="match status" value="1"/>
</dbReference>
<dbReference type="PANTHER" id="PTHR23501">
    <property type="entry name" value="MAJOR FACILITATOR SUPERFAMILY"/>
    <property type="match status" value="1"/>
</dbReference>
<gene>
    <name evidence="7" type="ORF">SAMN05216270_103426</name>
</gene>
<feature type="transmembrane region" description="Helical" evidence="5">
    <location>
        <begin position="407"/>
        <end position="427"/>
    </location>
</feature>
<keyword evidence="3 5" id="KW-1133">Transmembrane helix</keyword>
<evidence type="ECO:0000313" key="7">
    <source>
        <dbReference type="EMBL" id="SDD39045.1"/>
    </source>
</evidence>
<feature type="transmembrane region" description="Helical" evidence="5">
    <location>
        <begin position="378"/>
        <end position="401"/>
    </location>
</feature>
<evidence type="ECO:0000256" key="2">
    <source>
        <dbReference type="ARBA" id="ARBA00022692"/>
    </source>
</evidence>
<name>A0A1G6UEP7_9ACTN</name>
<feature type="transmembrane region" description="Helical" evidence="5">
    <location>
        <begin position="12"/>
        <end position="39"/>
    </location>
</feature>
<comment type="subcellular location">
    <subcellularLocation>
        <location evidence="1">Cell membrane</location>
        <topology evidence="1">Multi-pass membrane protein</topology>
    </subcellularLocation>
</comment>
<keyword evidence="8" id="KW-1185">Reference proteome</keyword>
<dbReference type="STRING" id="58114.SAMN05216270_103426"/>
<accession>A0A1G6UEP7</accession>
<keyword evidence="2 5" id="KW-0812">Transmembrane</keyword>
<feature type="transmembrane region" description="Helical" evidence="5">
    <location>
        <begin position="138"/>
        <end position="159"/>
    </location>
</feature>
<dbReference type="PROSITE" id="PS50850">
    <property type="entry name" value="MFS"/>
    <property type="match status" value="1"/>
</dbReference>
<evidence type="ECO:0000256" key="5">
    <source>
        <dbReference type="SAM" id="Phobius"/>
    </source>
</evidence>
<dbReference type="OrthoDB" id="9778875at2"/>
<dbReference type="RefSeq" id="WP_091031450.1">
    <property type="nucleotide sequence ID" value="NZ_FNAD01000003.1"/>
</dbReference>
<dbReference type="GO" id="GO:0005886">
    <property type="term" value="C:plasma membrane"/>
    <property type="evidence" value="ECO:0007669"/>
    <property type="project" value="UniProtKB-SubCell"/>
</dbReference>
<feature type="transmembrane region" description="Helical" evidence="5">
    <location>
        <begin position="165"/>
        <end position="187"/>
    </location>
</feature>
<feature type="transmembrane region" description="Helical" evidence="5">
    <location>
        <begin position="316"/>
        <end position="337"/>
    </location>
</feature>
<dbReference type="SUPFAM" id="SSF103473">
    <property type="entry name" value="MFS general substrate transporter"/>
    <property type="match status" value="1"/>
</dbReference>
<dbReference type="Gene3D" id="1.20.1250.20">
    <property type="entry name" value="MFS general substrate transporter like domains"/>
    <property type="match status" value="2"/>
</dbReference>
<reference evidence="8" key="1">
    <citation type="submission" date="2016-10" db="EMBL/GenBank/DDBJ databases">
        <authorList>
            <person name="Varghese N."/>
            <person name="Submissions S."/>
        </authorList>
    </citation>
    <scope>NUCLEOTIDE SEQUENCE [LARGE SCALE GENOMIC DNA]</scope>
    <source>
        <strain evidence="8">CGMCC 4.3516</strain>
    </source>
</reference>
<feature type="transmembrane region" description="Helical" evidence="5">
    <location>
        <begin position="79"/>
        <end position="101"/>
    </location>
</feature>
<feature type="transmembrane region" description="Helical" evidence="5">
    <location>
        <begin position="252"/>
        <end position="274"/>
    </location>
</feature>
<dbReference type="GO" id="GO:0022857">
    <property type="term" value="F:transmembrane transporter activity"/>
    <property type="evidence" value="ECO:0007669"/>
    <property type="project" value="InterPro"/>
</dbReference>
<feature type="transmembrane region" description="Helical" evidence="5">
    <location>
        <begin position="221"/>
        <end position="240"/>
    </location>
</feature>
<dbReference type="EMBL" id="FNAD01000003">
    <property type="protein sequence ID" value="SDD39045.1"/>
    <property type="molecule type" value="Genomic_DNA"/>
</dbReference>
<evidence type="ECO:0000313" key="8">
    <source>
        <dbReference type="Proteomes" id="UP000198949"/>
    </source>
</evidence>
<feature type="transmembrane region" description="Helical" evidence="5">
    <location>
        <begin position="51"/>
        <end position="72"/>
    </location>
</feature>
<proteinExistence type="predicted"/>
<evidence type="ECO:0000256" key="4">
    <source>
        <dbReference type="ARBA" id="ARBA00023136"/>
    </source>
</evidence>
<evidence type="ECO:0000259" key="6">
    <source>
        <dbReference type="PROSITE" id="PS50850"/>
    </source>
</evidence>
<dbReference type="InterPro" id="IPR011701">
    <property type="entry name" value="MFS"/>
</dbReference>
<dbReference type="InterPro" id="IPR020846">
    <property type="entry name" value="MFS_dom"/>
</dbReference>
<dbReference type="InterPro" id="IPR036259">
    <property type="entry name" value="MFS_trans_sf"/>
</dbReference>
<feature type="transmembrane region" description="Helical" evidence="5">
    <location>
        <begin position="286"/>
        <end position="304"/>
    </location>
</feature>
<feature type="transmembrane region" description="Helical" evidence="5">
    <location>
        <begin position="107"/>
        <end position="126"/>
    </location>
</feature>
<dbReference type="PANTHER" id="PTHR23501:SF154">
    <property type="entry name" value="MULTIDRUG-EFFLUX TRANSPORTER RV1634-RELATED"/>
    <property type="match status" value="1"/>
</dbReference>
<feature type="domain" description="Major facilitator superfamily (MFS) profile" evidence="6">
    <location>
        <begin position="10"/>
        <end position="434"/>
    </location>
</feature>
<feature type="transmembrane region" description="Helical" evidence="5">
    <location>
        <begin position="343"/>
        <end position="366"/>
    </location>
</feature>
<dbReference type="AlphaFoldDB" id="A0A1G6UEP7"/>
<keyword evidence="4 5" id="KW-0472">Membrane</keyword>
<evidence type="ECO:0000256" key="3">
    <source>
        <dbReference type="ARBA" id="ARBA00022989"/>
    </source>
</evidence>
<dbReference type="Proteomes" id="UP000198949">
    <property type="component" value="Unassembled WGS sequence"/>
</dbReference>
<organism evidence="7 8">
    <name type="scientific">Glycomyces harbinensis</name>
    <dbReference type="NCBI Taxonomy" id="58114"/>
    <lineage>
        <taxon>Bacteria</taxon>
        <taxon>Bacillati</taxon>
        <taxon>Actinomycetota</taxon>
        <taxon>Actinomycetes</taxon>
        <taxon>Glycomycetales</taxon>
        <taxon>Glycomycetaceae</taxon>
        <taxon>Glycomyces</taxon>
    </lineage>
</organism>
<evidence type="ECO:0000256" key="1">
    <source>
        <dbReference type="ARBA" id="ARBA00004651"/>
    </source>
</evidence>